<dbReference type="InterPro" id="IPR051861">
    <property type="entry name" value="NET_actin-binding_domain"/>
</dbReference>
<dbReference type="PANTHER" id="PTHR32258">
    <property type="entry name" value="PROTEIN NETWORKED 4A"/>
    <property type="match status" value="1"/>
</dbReference>
<evidence type="ECO:0000256" key="3">
    <source>
        <dbReference type="SAM" id="Coils"/>
    </source>
</evidence>
<evidence type="ECO:0000256" key="2">
    <source>
        <dbReference type="ARBA" id="ARBA00038006"/>
    </source>
</evidence>
<dbReference type="Gene3D" id="1.20.5.1700">
    <property type="match status" value="1"/>
</dbReference>
<sequence length="460" mass="54973">MAEITMKNQPSKPHWWWLDEHTSVRRSPWLQSTLNELNEKTKTMLKLIEEDADSFAQRAEMFYKKRPELVSMVEDFYKIHRLLAERYDQVRPEAGIRLLPPSACLKHSQSVKLTSFDYRCYDSYSENCDAEESVESEIDDPELEGEIRSVAPNEVTKLMKDIERTDKDQIKQKDEILDEVMMLREEIERLGKENEAHKDELAQKDTVFNEVVMNLREEIEQLKKDNKTMKDGVHQKNTIHGEVMKLREEIERLRKENEAQKKDNKTMKDEVHHKYTIRGEVMKLKEEIERLRKENDAQKEELKKKDTNSNQVMMLREEIVRLRKENEAQKEELEKKDIICNQVMKLRKELERHKEDKKAQNNELKHKATMLKEERESFREENMTHKDDLERKDREKIEVIRQLSSTIDLLKQENVKMKNFIAKESKKWKTPFEFNKLIETFSGKLFKGGPRRNKPSVIAL</sequence>
<dbReference type="PANTHER" id="PTHR32258:SF28">
    <property type="entry name" value="PROTEIN NETWORKED 3A-RELATED"/>
    <property type="match status" value="1"/>
</dbReference>
<name>A0AAV1A3T0_VICFA</name>
<evidence type="ECO:0000313" key="6">
    <source>
        <dbReference type="Proteomes" id="UP001157006"/>
    </source>
</evidence>
<dbReference type="InterPro" id="IPR011684">
    <property type="entry name" value="NAB"/>
</dbReference>
<gene>
    <name evidence="5" type="ORF">VFH_III103800</name>
</gene>
<dbReference type="Pfam" id="PF07765">
    <property type="entry name" value="KIP1"/>
    <property type="match status" value="1"/>
</dbReference>
<feature type="coiled-coil region" evidence="3">
    <location>
        <begin position="173"/>
        <end position="395"/>
    </location>
</feature>
<accession>A0AAV1A3T0</accession>
<keyword evidence="1 3" id="KW-0175">Coiled coil</keyword>
<dbReference type="GO" id="GO:0005774">
    <property type="term" value="C:vacuolar membrane"/>
    <property type="evidence" value="ECO:0007669"/>
    <property type="project" value="TreeGrafter"/>
</dbReference>
<feature type="domain" description="NAB" evidence="4">
    <location>
        <begin position="13"/>
        <end position="94"/>
    </location>
</feature>
<dbReference type="AlphaFoldDB" id="A0AAV1A3T0"/>
<keyword evidence="6" id="KW-1185">Reference proteome</keyword>
<comment type="similarity">
    <text evidence="2">Belongs to the NET family.</text>
</comment>
<protein>
    <recommendedName>
        <fullName evidence="4">NAB domain-containing protein</fullName>
    </recommendedName>
</protein>
<reference evidence="5 6" key="1">
    <citation type="submission" date="2023-01" db="EMBL/GenBank/DDBJ databases">
        <authorList>
            <person name="Kreplak J."/>
        </authorList>
    </citation>
    <scope>NUCLEOTIDE SEQUENCE [LARGE SCALE GENOMIC DNA]</scope>
</reference>
<proteinExistence type="inferred from homology"/>
<evidence type="ECO:0000313" key="5">
    <source>
        <dbReference type="EMBL" id="CAI8603822.1"/>
    </source>
</evidence>
<dbReference type="PROSITE" id="PS51774">
    <property type="entry name" value="NAB"/>
    <property type="match status" value="1"/>
</dbReference>
<evidence type="ECO:0000259" key="4">
    <source>
        <dbReference type="PROSITE" id="PS51774"/>
    </source>
</evidence>
<organism evidence="5 6">
    <name type="scientific">Vicia faba</name>
    <name type="common">Broad bean</name>
    <name type="synonym">Faba vulgaris</name>
    <dbReference type="NCBI Taxonomy" id="3906"/>
    <lineage>
        <taxon>Eukaryota</taxon>
        <taxon>Viridiplantae</taxon>
        <taxon>Streptophyta</taxon>
        <taxon>Embryophyta</taxon>
        <taxon>Tracheophyta</taxon>
        <taxon>Spermatophyta</taxon>
        <taxon>Magnoliopsida</taxon>
        <taxon>eudicotyledons</taxon>
        <taxon>Gunneridae</taxon>
        <taxon>Pentapetalae</taxon>
        <taxon>rosids</taxon>
        <taxon>fabids</taxon>
        <taxon>Fabales</taxon>
        <taxon>Fabaceae</taxon>
        <taxon>Papilionoideae</taxon>
        <taxon>50 kb inversion clade</taxon>
        <taxon>NPAAA clade</taxon>
        <taxon>Hologalegina</taxon>
        <taxon>IRL clade</taxon>
        <taxon>Fabeae</taxon>
        <taxon>Vicia</taxon>
    </lineage>
</organism>
<dbReference type="EMBL" id="OX451738">
    <property type="protein sequence ID" value="CAI8603822.1"/>
    <property type="molecule type" value="Genomic_DNA"/>
</dbReference>
<evidence type="ECO:0000256" key="1">
    <source>
        <dbReference type="ARBA" id="ARBA00023054"/>
    </source>
</evidence>
<dbReference type="Proteomes" id="UP001157006">
    <property type="component" value="Chromosome 3"/>
</dbReference>
<dbReference type="GO" id="GO:0003779">
    <property type="term" value="F:actin binding"/>
    <property type="evidence" value="ECO:0007669"/>
    <property type="project" value="InterPro"/>
</dbReference>